<dbReference type="Pfam" id="PF20695">
    <property type="entry name" value="UbiD_N"/>
    <property type="match status" value="1"/>
</dbReference>
<keyword evidence="6" id="KW-1185">Reference proteome</keyword>
<feature type="binding site" evidence="1">
    <location>
        <position position="165"/>
    </location>
    <ligand>
        <name>K(+)</name>
        <dbReference type="ChEBI" id="CHEBI:29103"/>
    </ligand>
</feature>
<dbReference type="InterPro" id="IPR048304">
    <property type="entry name" value="UbiD_Rift_dom"/>
</dbReference>
<dbReference type="InterPro" id="IPR049383">
    <property type="entry name" value="UbiD-like_N"/>
</dbReference>
<dbReference type="PANTHER" id="PTHR30108:SF17">
    <property type="entry name" value="FERULIC ACID DECARBOXYLASE 1"/>
    <property type="match status" value="1"/>
</dbReference>
<dbReference type="eggNOG" id="COG0043">
    <property type="taxonomic scope" value="Bacteria"/>
</dbReference>
<protein>
    <recommendedName>
        <fullName evidence="1">Pyrrole-2-carboxylic acid decarboxylase</fullName>
        <shortName evidence="1">P2C decarboxylase</shortName>
        <ecNumber evidence="1">4.1.1.93</ecNumber>
    </recommendedName>
</protein>
<comment type="caution">
    <text evidence="1">Lacks conserved residue(s) required for the propagation of feature annotation.</text>
</comment>
<keyword evidence="1" id="KW-0630">Potassium</keyword>
<keyword evidence="1" id="KW-0288">FMN</keyword>
<dbReference type="PANTHER" id="PTHR30108">
    <property type="entry name" value="3-OCTAPRENYL-4-HYDROXYBENZOATE CARBOXY-LYASE-RELATED"/>
    <property type="match status" value="1"/>
</dbReference>
<feature type="domain" description="3-octaprenyl-4-hydroxybenzoate carboxy-lyase-like Rift-related" evidence="2">
    <location>
        <begin position="114"/>
        <end position="315"/>
    </location>
</feature>
<dbReference type="GO" id="GO:0046872">
    <property type="term" value="F:metal ion binding"/>
    <property type="evidence" value="ECO:0007669"/>
    <property type="project" value="UniProtKB-KW"/>
</dbReference>
<keyword evidence="1" id="KW-0456">Lyase</keyword>
<dbReference type="HAMAP" id="MF_01983">
    <property type="entry name" value="UbiD_FDC"/>
    <property type="match status" value="1"/>
</dbReference>
<keyword evidence="1" id="KW-0464">Manganese</keyword>
<evidence type="ECO:0000259" key="3">
    <source>
        <dbReference type="Pfam" id="PF20695"/>
    </source>
</evidence>
<feature type="binding site" evidence="1">
    <location>
        <position position="229"/>
    </location>
    <ligand>
        <name>Mn(2+)</name>
        <dbReference type="ChEBI" id="CHEBI:29035"/>
    </ligand>
</feature>
<dbReference type="InterPro" id="IPR032903">
    <property type="entry name" value="FDC-like"/>
</dbReference>
<comment type="catalytic activity">
    <reaction evidence="1">
        <text>pyrrole-2-carboxylate + H2O = 1H-pyrrole + hydrogencarbonate</text>
        <dbReference type="Rhea" id="RHEA:31379"/>
        <dbReference type="ChEBI" id="CHEBI:15377"/>
        <dbReference type="ChEBI" id="CHEBI:17544"/>
        <dbReference type="ChEBI" id="CHEBI:19203"/>
        <dbReference type="ChEBI" id="CHEBI:27660"/>
        <dbReference type="EC" id="4.1.1.93"/>
    </reaction>
</comment>
<evidence type="ECO:0000313" key="5">
    <source>
        <dbReference type="EMBL" id="AFM39930.1"/>
    </source>
</evidence>
<comment type="cofactor">
    <cofactor evidence="1">
        <name>K(+)</name>
        <dbReference type="ChEBI" id="CHEBI:29103"/>
    </cofactor>
    <text evidence="1">Binds 1 K(+) per subunit.</text>
</comment>
<accession>I4D2A6</accession>
<comment type="catalytic activity">
    <reaction evidence="1">
        <text>pyrrole-2-carboxylate + H(+) = 1H-pyrrole + CO2</text>
        <dbReference type="Rhea" id="RHEA:31375"/>
        <dbReference type="ChEBI" id="CHEBI:15378"/>
        <dbReference type="ChEBI" id="CHEBI:16526"/>
        <dbReference type="ChEBI" id="CHEBI:19203"/>
        <dbReference type="ChEBI" id="CHEBI:27660"/>
        <dbReference type="EC" id="4.1.1.93"/>
    </reaction>
</comment>
<dbReference type="InterPro" id="IPR049381">
    <property type="entry name" value="UbiD-like_C"/>
</dbReference>
<keyword evidence="1" id="KW-0210">Decarboxylase</keyword>
<feature type="domain" description="3-octaprenyl-4-hydroxybenzoate carboxy-lyase-like N-terminal" evidence="3">
    <location>
        <begin position="11"/>
        <end position="99"/>
    </location>
</feature>
<evidence type="ECO:0000313" key="6">
    <source>
        <dbReference type="Proteomes" id="UP000002892"/>
    </source>
</evidence>
<feature type="binding site" evidence="1">
    <location>
        <position position="186"/>
    </location>
    <ligand>
        <name>prenylated FMN</name>
        <dbReference type="ChEBI" id="CHEBI:87746"/>
    </ligand>
</feature>
<keyword evidence="1" id="KW-0285">Flavoprotein</keyword>
<dbReference type="GO" id="GO:0034941">
    <property type="term" value="F:pyrrole-2-carboxylate decarboxylase activity"/>
    <property type="evidence" value="ECO:0007669"/>
    <property type="project" value="UniProtKB-EC"/>
</dbReference>
<dbReference type="GO" id="GO:0005737">
    <property type="term" value="C:cytoplasm"/>
    <property type="evidence" value="ECO:0007669"/>
    <property type="project" value="TreeGrafter"/>
</dbReference>
<feature type="active site" description="Proton donor" evidence="1">
    <location>
        <position position="278"/>
    </location>
</feature>
<name>I4D2A6_DESAJ</name>
<comment type="cofactor">
    <cofactor evidence="1">
        <name>Mn(2+)</name>
        <dbReference type="ChEBI" id="CHEBI:29035"/>
    </cofactor>
    <text evidence="1">Binds 1 Mn(2+) per subunit.</text>
</comment>
<keyword evidence="1" id="KW-0479">Metal-binding</keyword>
<dbReference type="OrthoDB" id="9809841at2"/>
<feature type="domain" description="3-octaprenyl-4-hydroxybenzoate carboxy-lyase-like C-terminal" evidence="4">
    <location>
        <begin position="322"/>
        <end position="444"/>
    </location>
</feature>
<dbReference type="STRING" id="646529.Desaci_0877"/>
<dbReference type="NCBIfam" id="TIGR00148">
    <property type="entry name" value="UbiD family decarboxylase"/>
    <property type="match status" value="1"/>
</dbReference>
<comment type="subunit">
    <text evidence="1">Homodimer.</text>
</comment>
<dbReference type="Pfam" id="PF01977">
    <property type="entry name" value="UbiD"/>
    <property type="match status" value="1"/>
</dbReference>
<evidence type="ECO:0000256" key="1">
    <source>
        <dbReference type="HAMAP-Rule" id="MF_01983"/>
    </source>
</evidence>
<dbReference type="GO" id="GO:0033494">
    <property type="term" value="P:ferulate metabolic process"/>
    <property type="evidence" value="ECO:0007669"/>
    <property type="project" value="TreeGrafter"/>
</dbReference>
<evidence type="ECO:0000259" key="2">
    <source>
        <dbReference type="Pfam" id="PF01977"/>
    </source>
</evidence>
<comment type="function">
    <text evidence="1">Catalyzes the prenyl-FMN-dependent decarboxylation of pyrrole-2-carboxylate (P2C). Can also catalyze the carboxylation of pyrrole in the presence of elevated concentrations of CO(2) or bicarbonate.</text>
</comment>
<dbReference type="AlphaFoldDB" id="I4D2A6"/>
<feature type="binding site" evidence="1">
    <location>
        <position position="187"/>
    </location>
    <ligand>
        <name>Mn(2+)</name>
        <dbReference type="ChEBI" id="CHEBI:29035"/>
    </ligand>
</feature>
<dbReference type="HOGENOM" id="CLU_023348_0_0_9"/>
<gene>
    <name evidence="5" type="ordered locus">Desaci_0877</name>
</gene>
<dbReference type="SUPFAM" id="SSF50475">
    <property type="entry name" value="FMN-binding split barrel"/>
    <property type="match status" value="1"/>
</dbReference>
<dbReference type="EMBL" id="CP003639">
    <property type="protein sequence ID" value="AFM39930.1"/>
    <property type="molecule type" value="Genomic_DNA"/>
</dbReference>
<reference evidence="5 6" key="1">
    <citation type="journal article" date="2012" name="J. Bacteriol.">
        <title>Complete genome sequences of Desulfosporosinus orientis DSM765T, Desulfosporosinus youngiae DSM17734T, Desulfosporosinus meridiei DSM13257T, and Desulfosporosinus acidiphilus DSM22704T.</title>
        <authorList>
            <person name="Pester M."/>
            <person name="Brambilla E."/>
            <person name="Alazard D."/>
            <person name="Rattei T."/>
            <person name="Weinmaier T."/>
            <person name="Han J."/>
            <person name="Lucas S."/>
            <person name="Lapidus A."/>
            <person name="Cheng J.F."/>
            <person name="Goodwin L."/>
            <person name="Pitluck S."/>
            <person name="Peters L."/>
            <person name="Ovchinnikova G."/>
            <person name="Teshima H."/>
            <person name="Detter J.C."/>
            <person name="Han C.S."/>
            <person name="Tapia R."/>
            <person name="Land M.L."/>
            <person name="Hauser L."/>
            <person name="Kyrpides N.C."/>
            <person name="Ivanova N.N."/>
            <person name="Pagani I."/>
            <person name="Huntmann M."/>
            <person name="Wei C.L."/>
            <person name="Davenport K.W."/>
            <person name="Daligault H."/>
            <person name="Chain P.S."/>
            <person name="Chen A."/>
            <person name="Mavromatis K."/>
            <person name="Markowitz V."/>
            <person name="Szeto E."/>
            <person name="Mikhailova N."/>
            <person name="Pati A."/>
            <person name="Wagner M."/>
            <person name="Woyke T."/>
            <person name="Ollivier B."/>
            <person name="Klenk H.P."/>
            <person name="Spring S."/>
            <person name="Loy A."/>
        </authorList>
    </citation>
    <scope>NUCLEOTIDE SEQUENCE [LARGE SCALE GENOMIC DNA]</scope>
    <source>
        <strain evidence="6">DSM 22704 / JCM 16185 / SJ4</strain>
    </source>
</reference>
<dbReference type="RefSeq" id="WP_014825941.1">
    <property type="nucleotide sequence ID" value="NC_018068.1"/>
</dbReference>
<dbReference type="Gene3D" id="3.40.1670.10">
    <property type="entry name" value="UbiD C-terminal domain-like"/>
    <property type="match status" value="1"/>
</dbReference>
<feature type="binding site" evidence="1">
    <location>
        <position position="187"/>
    </location>
    <ligand>
        <name>prenylated FMN</name>
        <dbReference type="ChEBI" id="CHEBI:87746"/>
    </ligand>
</feature>
<evidence type="ECO:0000259" key="4">
    <source>
        <dbReference type="Pfam" id="PF20696"/>
    </source>
</evidence>
<feature type="binding site" evidence="1">
    <location>
        <position position="229"/>
    </location>
    <ligand>
        <name>K(+)</name>
        <dbReference type="ChEBI" id="CHEBI:29103"/>
    </ligand>
</feature>
<comment type="cofactor">
    <cofactor evidence="1">
        <name>prenylated FMN</name>
        <dbReference type="ChEBI" id="CHEBI:87746"/>
    </cofactor>
    <text evidence="1">Binds 1 prenylated FMN per subunit.</text>
</comment>
<dbReference type="Proteomes" id="UP000002892">
    <property type="component" value="Chromosome"/>
</dbReference>
<feature type="binding site" evidence="1">
    <location>
        <position position="169"/>
    </location>
    <ligand>
        <name>prenylated FMN</name>
        <dbReference type="ChEBI" id="CHEBI:87746"/>
    </ligand>
</feature>
<dbReference type="SUPFAM" id="SSF143968">
    <property type="entry name" value="UbiD C-terminal domain-like"/>
    <property type="match status" value="1"/>
</dbReference>
<feature type="binding site" evidence="1">
    <location>
        <position position="229"/>
    </location>
    <ligand>
        <name>prenylated FMN</name>
        <dbReference type="ChEBI" id="CHEBI:87746"/>
    </ligand>
</feature>
<dbReference type="Pfam" id="PF20696">
    <property type="entry name" value="UbiD_C"/>
    <property type="match status" value="1"/>
</dbReference>
<dbReference type="EC" id="4.1.1.93" evidence="1"/>
<sequence length="496" mass="55480">MHRIKSFREYIENLKVLGEVKEIEEEVDWNLEMGAIIRWCNENCAPAPLFNNIKGVEKGFRALGAPAGVSRQKDLYLSRYALSIGLSPKATGKEIIEALIDGYSRKPVDPIIVSNAPCKEKILRGEEVDLYKLPVPFAHDGDGGRYINTWGTIIVQSPDKKWTNWSIARIMIFDKKTMVGMVAGGQHLGKIRKMWADLGEEVPFALAFGTEPMIPLVAGSTLVSEGMNEADYISGYYGEPIELIKAETNDILVPANSEIVLEGILSTSETAMEGPMGEYSGYLIKQSKSEKPIYHVTAMTYRDNPIYPIVVAGAPIDDDHPVMGIGACAEILSALRKHEIPATMAWMPFESACTWLVITIPKNWKEMLNCNMNELMKKIGDAVYSCKGSFLSPKIIVVNDDIDPTDTSQVVWAFASRNHQSKEIYFRPESRVIGLITYLDEEEKKVFKTTACIYNCLLPEDMKYEDYPITSSFKGVFPKRVQESAMDKLIKAGFLE</sequence>
<dbReference type="KEGG" id="dai:Desaci_0877"/>
<proteinExistence type="inferred from homology"/>
<dbReference type="InterPro" id="IPR002830">
    <property type="entry name" value="UbiD"/>
</dbReference>
<organism evidence="5 6">
    <name type="scientific">Desulfosporosinus acidiphilus (strain DSM 22704 / JCM 16185 / SJ4)</name>
    <dbReference type="NCBI Taxonomy" id="646529"/>
    <lineage>
        <taxon>Bacteria</taxon>
        <taxon>Bacillati</taxon>
        <taxon>Bacillota</taxon>
        <taxon>Clostridia</taxon>
        <taxon>Eubacteriales</taxon>
        <taxon>Desulfitobacteriaceae</taxon>
        <taxon>Desulfosporosinus</taxon>
    </lineage>
</organism>
<keyword evidence="1" id="KW-0058">Aromatic hydrocarbons catabolism</keyword>
<comment type="similarity">
    <text evidence="1">Belongs to the UbiD family. UbiD-like/FDC subfamily.</text>
</comment>
<feature type="binding site" evidence="1">
    <location>
        <position position="218"/>
    </location>
    <ligand>
        <name>K(+)</name>
        <dbReference type="ChEBI" id="CHEBI:29103"/>
    </ligand>
</feature>
<dbReference type="GO" id="GO:0046281">
    <property type="term" value="P:cinnamic acid catabolic process"/>
    <property type="evidence" value="ECO:0007669"/>
    <property type="project" value="TreeGrafter"/>
</dbReference>